<reference evidence="3" key="1">
    <citation type="journal article" date="2023" name="bioRxiv">
        <title>Complete genome of the Medicago anthracnose fungus, Colletotrichum destructivum, reveals a mini-chromosome-like region within a core chromosome.</title>
        <authorList>
            <person name="Lapalu N."/>
            <person name="Simon A."/>
            <person name="Lu A."/>
            <person name="Plaumann P.-L."/>
            <person name="Amselem J."/>
            <person name="Pigne S."/>
            <person name="Auger A."/>
            <person name="Koch C."/>
            <person name="Dallery J.-F."/>
            <person name="O'Connell R.J."/>
        </authorList>
    </citation>
    <scope>NUCLEOTIDE SEQUENCE [LARGE SCALE GENOMIC DNA]</scope>
    <source>
        <strain evidence="3">CBS 520.97</strain>
    </source>
</reference>
<dbReference type="AlphaFoldDB" id="A0AAX4ILG3"/>
<evidence type="ECO:0000256" key="1">
    <source>
        <dbReference type="SAM" id="MobiDB-lite"/>
    </source>
</evidence>
<dbReference type="GeneID" id="87945367"/>
<proteinExistence type="predicted"/>
<evidence type="ECO:0000313" key="3">
    <source>
        <dbReference type="Proteomes" id="UP001322277"/>
    </source>
</evidence>
<dbReference type="RefSeq" id="XP_062781074.1">
    <property type="nucleotide sequence ID" value="XM_062925023.1"/>
</dbReference>
<sequence length="113" mass="12683">MLIFSNTIPAQDRQAGYPVQHDRSQREVDKDQEDAFATRARRFRWSCFIPGLTTCPPIKPPDPSMAVPPTLKEHDPGTTLGFVSQRRTIVDLLCPQVLSAEEQTLESATAELF</sequence>
<keyword evidence="3" id="KW-1185">Reference proteome</keyword>
<feature type="region of interest" description="Disordered" evidence="1">
    <location>
        <begin position="58"/>
        <end position="77"/>
    </location>
</feature>
<accession>A0AAX4ILG3</accession>
<gene>
    <name evidence="2" type="ORF">CDEST_08864</name>
</gene>
<protein>
    <submittedName>
        <fullName evidence="2">Uncharacterized protein</fullName>
    </submittedName>
</protein>
<organism evidence="2 3">
    <name type="scientific">Colletotrichum destructivum</name>
    <dbReference type="NCBI Taxonomy" id="34406"/>
    <lineage>
        <taxon>Eukaryota</taxon>
        <taxon>Fungi</taxon>
        <taxon>Dikarya</taxon>
        <taxon>Ascomycota</taxon>
        <taxon>Pezizomycotina</taxon>
        <taxon>Sordariomycetes</taxon>
        <taxon>Hypocreomycetidae</taxon>
        <taxon>Glomerellales</taxon>
        <taxon>Glomerellaceae</taxon>
        <taxon>Colletotrichum</taxon>
        <taxon>Colletotrichum destructivum species complex</taxon>
    </lineage>
</organism>
<dbReference type="Proteomes" id="UP001322277">
    <property type="component" value="Chromosome 5"/>
</dbReference>
<dbReference type="EMBL" id="CP137309">
    <property type="protein sequence ID" value="WQF83850.1"/>
    <property type="molecule type" value="Genomic_DNA"/>
</dbReference>
<name>A0AAX4ILG3_9PEZI</name>
<evidence type="ECO:0000313" key="2">
    <source>
        <dbReference type="EMBL" id="WQF83850.1"/>
    </source>
</evidence>
<dbReference type="KEGG" id="cdet:87945367"/>